<dbReference type="PANTHER" id="PTHR10977">
    <property type="entry name" value="DIPHOSPHOMEVALONATE DECARBOXYLASE"/>
    <property type="match status" value="1"/>
</dbReference>
<evidence type="ECO:0000256" key="2">
    <source>
        <dbReference type="ARBA" id="ARBA00012296"/>
    </source>
</evidence>
<keyword evidence="5" id="KW-0067">ATP-binding</keyword>
<dbReference type="SUPFAM" id="SSF55060">
    <property type="entry name" value="GHMP Kinase, C-terminal domain"/>
    <property type="match status" value="1"/>
</dbReference>
<dbReference type="Pfam" id="PF22700">
    <property type="entry name" value="MVD-like_N"/>
    <property type="match status" value="1"/>
</dbReference>
<dbReference type="EC" id="4.1.1.33" evidence="2"/>
<name>A0A0E3ZAX3_9FUSO</name>
<dbReference type="Gene3D" id="3.30.230.10">
    <property type="match status" value="1"/>
</dbReference>
<dbReference type="NCBIfam" id="TIGR01240">
    <property type="entry name" value="mevDPdecarb"/>
    <property type="match status" value="1"/>
</dbReference>
<reference evidence="10 11" key="1">
    <citation type="journal article" date="2012" name="BMC Genomics">
        <title>Genomic sequence analysis and characterization of Sneathia amnii sp. nov.</title>
        <authorList>
            <consortium name="Vaginal Microbiome Consortium (additional members)"/>
            <person name="Harwich M.D.Jr."/>
            <person name="Serrano M.G."/>
            <person name="Fettweis J.M."/>
            <person name="Alves J.M."/>
            <person name="Reimers M.A."/>
            <person name="Buck G.A."/>
            <person name="Jefferson K.K."/>
        </authorList>
    </citation>
    <scope>NUCLEOTIDE SEQUENCE [LARGE SCALE GENOMIC DNA]</scope>
    <source>
        <strain evidence="10 11">SN35</strain>
    </source>
</reference>
<keyword evidence="6" id="KW-0443">Lipid metabolism</keyword>
<dbReference type="PATRIC" id="fig|1069640.6.peg.213"/>
<dbReference type="InterPro" id="IPR029765">
    <property type="entry name" value="Mev_diP_decarb"/>
</dbReference>
<dbReference type="OrthoDB" id="5498344at2"/>
<feature type="domain" description="Mvd1 C-terminal" evidence="8">
    <location>
        <begin position="163"/>
        <end position="294"/>
    </location>
</feature>
<dbReference type="AlphaFoldDB" id="A0A0E3ZAX3"/>
<evidence type="ECO:0000313" key="11">
    <source>
        <dbReference type="Proteomes" id="UP000033103"/>
    </source>
</evidence>
<dbReference type="InterPro" id="IPR014721">
    <property type="entry name" value="Ribsml_uS5_D2-typ_fold_subgr"/>
</dbReference>
<dbReference type="SUPFAM" id="SSF54211">
    <property type="entry name" value="Ribosomal protein S5 domain 2-like"/>
    <property type="match status" value="1"/>
</dbReference>
<feature type="domain" description="Diphosphomevalonate decarboxylase-like N-terminal" evidence="9">
    <location>
        <begin position="7"/>
        <end position="141"/>
    </location>
</feature>
<dbReference type="InterPro" id="IPR036554">
    <property type="entry name" value="GHMP_kinase_C_sf"/>
</dbReference>
<dbReference type="Gene3D" id="3.30.70.890">
    <property type="entry name" value="GHMP kinase, C-terminal domain"/>
    <property type="match status" value="1"/>
</dbReference>
<keyword evidence="3" id="KW-0444">Lipid biosynthesis</keyword>
<evidence type="ECO:0000256" key="5">
    <source>
        <dbReference type="ARBA" id="ARBA00022840"/>
    </source>
</evidence>
<evidence type="ECO:0000259" key="9">
    <source>
        <dbReference type="Pfam" id="PF22700"/>
    </source>
</evidence>
<dbReference type="GO" id="GO:0004163">
    <property type="term" value="F:diphosphomevalonate decarboxylase activity"/>
    <property type="evidence" value="ECO:0007669"/>
    <property type="project" value="UniProtKB-EC"/>
</dbReference>
<evidence type="ECO:0000256" key="4">
    <source>
        <dbReference type="ARBA" id="ARBA00022741"/>
    </source>
</evidence>
<dbReference type="STRING" id="187101.VC03_01140"/>
<dbReference type="RefSeq" id="WP_046328287.1">
    <property type="nucleotide sequence ID" value="NZ_CP011280.1"/>
</dbReference>
<gene>
    <name evidence="10" type="ORF">VC03_01140</name>
</gene>
<dbReference type="HOGENOM" id="CLU_040369_0_0_0"/>
<dbReference type="Pfam" id="PF18376">
    <property type="entry name" value="MDD_C"/>
    <property type="match status" value="1"/>
</dbReference>
<dbReference type="InterPro" id="IPR053859">
    <property type="entry name" value="MVD-like_N"/>
</dbReference>
<comment type="similarity">
    <text evidence="1">Belongs to the diphosphomevalonate decarboxylase family.</text>
</comment>
<evidence type="ECO:0000256" key="3">
    <source>
        <dbReference type="ARBA" id="ARBA00022516"/>
    </source>
</evidence>
<evidence type="ECO:0000313" key="10">
    <source>
        <dbReference type="EMBL" id="AKC95181.1"/>
    </source>
</evidence>
<dbReference type="PANTHER" id="PTHR10977:SF3">
    <property type="entry name" value="DIPHOSPHOMEVALONATE DECARBOXYLASE"/>
    <property type="match status" value="1"/>
</dbReference>
<protein>
    <recommendedName>
        <fullName evidence="2">diphosphomevalonate decarboxylase</fullName>
        <ecNumber evidence="2">4.1.1.33</ecNumber>
    </recommendedName>
</protein>
<dbReference type="Proteomes" id="UP000033103">
    <property type="component" value="Chromosome"/>
</dbReference>
<sequence length="299" mass="34393">MDSFSIAFMNIAMIKYWCKDKYTPYLRPLVPSLSILAKNMYTKTKIEKSDKDIFVLNDVVQDEFETKKVFSFVDKVVNRKEKLKISSINTMPTAAGLASSSSAYAALTMELNRYFDLKLTRNMMAKISSQGSGSSARSFYNICAYTKDCNIYEVPTNLDLLMLAIIVSSEKKKISSRDAMNICKNTSRDIRKWERKNKVYFLNAKKALKENDFDSLGINMEKSTEFMHKTMLSSKPSFTYLTPRSKEIIWKIKELRKKGLNIYYTTDAGPNVKVLLQSKDKDKVINILKSIFKEKVVEC</sequence>
<proteinExistence type="inferred from homology"/>
<dbReference type="KEGG" id="sns:VC03_01140"/>
<dbReference type="GO" id="GO:0005829">
    <property type="term" value="C:cytosol"/>
    <property type="evidence" value="ECO:0007669"/>
    <property type="project" value="InterPro"/>
</dbReference>
<organism evidence="10 11">
    <name type="scientific">Sneathia vaginalis</name>
    <dbReference type="NCBI Taxonomy" id="187101"/>
    <lineage>
        <taxon>Bacteria</taxon>
        <taxon>Fusobacteriati</taxon>
        <taxon>Fusobacteriota</taxon>
        <taxon>Fusobacteriia</taxon>
        <taxon>Fusobacteriales</taxon>
        <taxon>Leptotrichiaceae</taxon>
        <taxon>Sneathia</taxon>
    </lineage>
</organism>
<evidence type="ECO:0000256" key="1">
    <source>
        <dbReference type="ARBA" id="ARBA00008831"/>
    </source>
</evidence>
<dbReference type="InterPro" id="IPR020568">
    <property type="entry name" value="Ribosomal_Su5_D2-typ_SF"/>
</dbReference>
<keyword evidence="7" id="KW-0456">Lyase</keyword>
<evidence type="ECO:0000259" key="8">
    <source>
        <dbReference type="Pfam" id="PF18376"/>
    </source>
</evidence>
<evidence type="ECO:0000256" key="7">
    <source>
        <dbReference type="ARBA" id="ARBA00023239"/>
    </source>
</evidence>
<dbReference type="GO" id="GO:0005524">
    <property type="term" value="F:ATP binding"/>
    <property type="evidence" value="ECO:0007669"/>
    <property type="project" value="UniProtKB-KW"/>
</dbReference>
<accession>A0A0E3ZAX3</accession>
<dbReference type="InterPro" id="IPR005935">
    <property type="entry name" value="Mev_decarb"/>
</dbReference>
<keyword evidence="11" id="KW-1185">Reference proteome</keyword>
<evidence type="ECO:0000256" key="6">
    <source>
        <dbReference type="ARBA" id="ARBA00023098"/>
    </source>
</evidence>
<dbReference type="EMBL" id="CP011280">
    <property type="protein sequence ID" value="AKC95181.1"/>
    <property type="molecule type" value="Genomic_DNA"/>
</dbReference>
<dbReference type="GO" id="GO:0019287">
    <property type="term" value="P:isopentenyl diphosphate biosynthetic process, mevalonate pathway"/>
    <property type="evidence" value="ECO:0007669"/>
    <property type="project" value="InterPro"/>
</dbReference>
<dbReference type="InterPro" id="IPR041431">
    <property type="entry name" value="Mvd1_C"/>
</dbReference>
<dbReference type="PIRSF" id="PIRSF015950">
    <property type="entry name" value="Mev_P_decrbx"/>
    <property type="match status" value="1"/>
</dbReference>
<keyword evidence="4" id="KW-0547">Nucleotide-binding</keyword>